<dbReference type="GO" id="GO:0016757">
    <property type="term" value="F:glycosyltransferase activity"/>
    <property type="evidence" value="ECO:0007669"/>
    <property type="project" value="UniProtKB-KW"/>
</dbReference>
<dbReference type="SUPFAM" id="SSF141523">
    <property type="entry name" value="L,D-transpeptidase catalytic domain-like"/>
    <property type="match status" value="1"/>
</dbReference>
<evidence type="ECO:0000256" key="8">
    <source>
        <dbReference type="ARBA" id="ARBA00023316"/>
    </source>
</evidence>
<keyword evidence="6 9" id="KW-0133">Cell shape</keyword>
<comment type="similarity">
    <text evidence="2">Belongs to the YkuD family.</text>
</comment>
<feature type="compositionally biased region" description="Polar residues" evidence="10">
    <location>
        <begin position="229"/>
        <end position="241"/>
    </location>
</feature>
<dbReference type="Gene3D" id="2.40.440.10">
    <property type="entry name" value="L,D-transpeptidase catalytic domain-like"/>
    <property type="match status" value="1"/>
</dbReference>
<dbReference type="FunFam" id="2.40.440.10:FF:000002">
    <property type="entry name" value="L,D-transpeptidase ErfK/SrfK"/>
    <property type="match status" value="1"/>
</dbReference>
<keyword evidence="11" id="KW-0732">Signal</keyword>
<feature type="compositionally biased region" description="Basic and acidic residues" evidence="10">
    <location>
        <begin position="294"/>
        <end position="310"/>
    </location>
</feature>
<reference evidence="13 14" key="1">
    <citation type="journal article" date="2013" name="Genome Announc.">
        <title>Genome sequences for three denitrifying bacterial strains isolated from a uranium- and nitrate-contaminated subsurface environment.</title>
        <authorList>
            <person name="Venkatramanan R."/>
            <person name="Prakash O."/>
            <person name="Woyke T."/>
            <person name="Chain P."/>
            <person name="Goodwin L.A."/>
            <person name="Watson D."/>
            <person name="Brooks S."/>
            <person name="Kostka J.E."/>
            <person name="Green S.J."/>
        </authorList>
    </citation>
    <scope>NUCLEOTIDE SEQUENCE [LARGE SCALE GENOMIC DNA]</scope>
    <source>
        <strain evidence="13 14">1NES1</strain>
    </source>
</reference>
<dbReference type="GO" id="GO:0008360">
    <property type="term" value="P:regulation of cell shape"/>
    <property type="evidence" value="ECO:0007669"/>
    <property type="project" value="UniProtKB-UniRule"/>
</dbReference>
<evidence type="ECO:0000256" key="9">
    <source>
        <dbReference type="PROSITE-ProRule" id="PRU01373"/>
    </source>
</evidence>
<dbReference type="OrthoDB" id="9813664at2"/>
<evidence type="ECO:0000256" key="10">
    <source>
        <dbReference type="SAM" id="MobiDB-lite"/>
    </source>
</evidence>
<dbReference type="UniPathway" id="UPA00219"/>
<evidence type="ECO:0000256" key="6">
    <source>
        <dbReference type="ARBA" id="ARBA00022960"/>
    </source>
</evidence>
<keyword evidence="7 9" id="KW-0573">Peptidoglycan synthesis</keyword>
<dbReference type="GO" id="GO:0071972">
    <property type="term" value="F:peptidoglycan L,D-transpeptidase activity"/>
    <property type="evidence" value="ECO:0007669"/>
    <property type="project" value="TreeGrafter"/>
</dbReference>
<dbReference type="PANTHER" id="PTHR30582">
    <property type="entry name" value="L,D-TRANSPEPTIDASE"/>
    <property type="match status" value="1"/>
</dbReference>
<feature type="compositionally biased region" description="Basic and acidic residues" evidence="10">
    <location>
        <begin position="253"/>
        <end position="262"/>
    </location>
</feature>
<dbReference type="PANTHER" id="PTHR30582:SF24">
    <property type="entry name" value="L,D-TRANSPEPTIDASE ERFK_SRFK-RELATED"/>
    <property type="match status" value="1"/>
</dbReference>
<dbReference type="Pfam" id="PF03734">
    <property type="entry name" value="YkuD"/>
    <property type="match status" value="1"/>
</dbReference>
<organism evidence="13 14">
    <name type="scientific">Hyphomicrobium denitrificans 1NES1</name>
    <dbReference type="NCBI Taxonomy" id="670307"/>
    <lineage>
        <taxon>Bacteria</taxon>
        <taxon>Pseudomonadati</taxon>
        <taxon>Pseudomonadota</taxon>
        <taxon>Alphaproteobacteria</taxon>
        <taxon>Hyphomicrobiales</taxon>
        <taxon>Hyphomicrobiaceae</taxon>
        <taxon>Hyphomicrobium</taxon>
    </lineage>
</organism>
<keyword evidence="5" id="KW-0378">Hydrolase</keyword>
<dbReference type="InterPro" id="IPR038063">
    <property type="entry name" value="Transpep_catalytic_dom"/>
</dbReference>
<feature type="chain" id="PRO_5004105555" evidence="11">
    <location>
        <begin position="30"/>
        <end position="351"/>
    </location>
</feature>
<dbReference type="EMBL" id="CP005587">
    <property type="protein sequence ID" value="AGK59066.1"/>
    <property type="molecule type" value="Genomic_DNA"/>
</dbReference>
<feature type="compositionally biased region" description="Low complexity" evidence="10">
    <location>
        <begin position="215"/>
        <end position="228"/>
    </location>
</feature>
<dbReference type="GO" id="GO:0071555">
    <property type="term" value="P:cell wall organization"/>
    <property type="evidence" value="ECO:0007669"/>
    <property type="project" value="UniProtKB-UniRule"/>
</dbReference>
<dbReference type="RefSeq" id="WP_015599082.1">
    <property type="nucleotide sequence ID" value="NC_021172.1"/>
</dbReference>
<evidence type="ECO:0000256" key="11">
    <source>
        <dbReference type="SAM" id="SignalP"/>
    </source>
</evidence>
<proteinExistence type="inferred from homology"/>
<dbReference type="InterPro" id="IPR050979">
    <property type="entry name" value="LD-transpeptidase"/>
</dbReference>
<evidence type="ECO:0000256" key="7">
    <source>
        <dbReference type="ARBA" id="ARBA00022984"/>
    </source>
</evidence>
<feature type="domain" description="L,D-TPase catalytic" evidence="12">
    <location>
        <begin position="59"/>
        <end position="189"/>
    </location>
</feature>
<evidence type="ECO:0000256" key="3">
    <source>
        <dbReference type="ARBA" id="ARBA00022676"/>
    </source>
</evidence>
<comment type="pathway">
    <text evidence="1 9">Cell wall biogenesis; peptidoglycan biosynthesis.</text>
</comment>
<dbReference type="HOGENOM" id="CLU_789358_0_0_5"/>
<evidence type="ECO:0000256" key="4">
    <source>
        <dbReference type="ARBA" id="ARBA00022679"/>
    </source>
</evidence>
<keyword evidence="14" id="KW-1185">Reference proteome</keyword>
<gene>
    <name evidence="13" type="ORF">HYPDE_36973</name>
</gene>
<keyword evidence="8 9" id="KW-0961">Cell wall biogenesis/degradation</keyword>
<feature type="active site" description="Nucleophile" evidence="9">
    <location>
        <position position="165"/>
    </location>
</feature>
<name>N0BF62_9HYPH</name>
<feature type="region of interest" description="Disordered" evidence="10">
    <location>
        <begin position="199"/>
        <end position="351"/>
    </location>
</feature>
<evidence type="ECO:0000313" key="13">
    <source>
        <dbReference type="EMBL" id="AGK59066.1"/>
    </source>
</evidence>
<dbReference type="PROSITE" id="PS52029">
    <property type="entry name" value="LD_TPASE"/>
    <property type="match status" value="1"/>
</dbReference>
<dbReference type="CDD" id="cd16913">
    <property type="entry name" value="YkuD_like"/>
    <property type="match status" value="1"/>
</dbReference>
<evidence type="ECO:0000256" key="2">
    <source>
        <dbReference type="ARBA" id="ARBA00005992"/>
    </source>
</evidence>
<protein>
    <submittedName>
        <fullName evidence="13">ErfK/YbiS/YcfS/YnhG family protein</fullName>
    </submittedName>
</protein>
<dbReference type="eggNOG" id="COG1376">
    <property type="taxonomic scope" value="Bacteria"/>
</dbReference>
<sequence length="351" mass="37722">MTLHCRLSGIALAALILAGGLITTTSVQAEDLVDFLWGGSEEYGGGRSVVSFDPKYKPNQIIVSFSDRRLYLITKPGEAITYPVAVPKGDARWQGVTSVSSKRVNPPWTPTPDMLRENPRLPRWVPGGHPMNPLGIRAMYLGSSAYRIHGTDAPWTIGQAVSHGCIRMTNQDVLDLYPRVPVGMRVTVTWQHFTTGSAISNSSYPRYGDDQADKSSSGSGYAQSSSPSRTGYTKPQGSVGSLFSWGDDAPPVRAERVSVRPEESDDAVDATVDTPIEAQPAKKKTASTSSSETKSSEIKKRKPAVVEKKSATTSSPAKTNVVPDPVKPREGTPVDPTPTKASMVEHPAKSS</sequence>
<dbReference type="InterPro" id="IPR005490">
    <property type="entry name" value="LD_TPept_cat_dom"/>
</dbReference>
<dbReference type="KEGG" id="hdt:HYPDE_36973"/>
<evidence type="ECO:0000313" key="14">
    <source>
        <dbReference type="Proteomes" id="UP000005952"/>
    </source>
</evidence>
<dbReference type="GO" id="GO:0018104">
    <property type="term" value="P:peptidoglycan-protein cross-linking"/>
    <property type="evidence" value="ECO:0007669"/>
    <property type="project" value="TreeGrafter"/>
</dbReference>
<dbReference type="Proteomes" id="UP000005952">
    <property type="component" value="Chromosome"/>
</dbReference>
<dbReference type="STRING" id="670307.HYPDE_36973"/>
<keyword evidence="4" id="KW-0808">Transferase</keyword>
<keyword evidence="3" id="KW-0328">Glycosyltransferase</keyword>
<dbReference type="AlphaFoldDB" id="N0BF62"/>
<feature type="active site" description="Proton donor/acceptor" evidence="9">
    <location>
        <position position="149"/>
    </location>
</feature>
<evidence type="ECO:0000256" key="1">
    <source>
        <dbReference type="ARBA" id="ARBA00004752"/>
    </source>
</evidence>
<dbReference type="GO" id="GO:0005576">
    <property type="term" value="C:extracellular region"/>
    <property type="evidence" value="ECO:0007669"/>
    <property type="project" value="TreeGrafter"/>
</dbReference>
<evidence type="ECO:0000256" key="5">
    <source>
        <dbReference type="ARBA" id="ARBA00022801"/>
    </source>
</evidence>
<feature type="signal peptide" evidence="11">
    <location>
        <begin position="1"/>
        <end position="29"/>
    </location>
</feature>
<evidence type="ECO:0000259" key="12">
    <source>
        <dbReference type="PROSITE" id="PS52029"/>
    </source>
</evidence>
<accession>N0BF62</accession>